<dbReference type="Gene3D" id="3.30.160.60">
    <property type="entry name" value="Classic Zinc Finger"/>
    <property type="match status" value="1"/>
</dbReference>
<evidence type="ECO:0000259" key="6">
    <source>
        <dbReference type="PROSITE" id="PS50157"/>
    </source>
</evidence>
<keyword evidence="8" id="KW-1185">Reference proteome</keyword>
<keyword evidence="3 5" id="KW-0863">Zinc-finger</keyword>
<name>A0ABR4C2B4_9HELO</name>
<evidence type="ECO:0000256" key="2">
    <source>
        <dbReference type="ARBA" id="ARBA00022737"/>
    </source>
</evidence>
<evidence type="ECO:0000313" key="8">
    <source>
        <dbReference type="Proteomes" id="UP001595075"/>
    </source>
</evidence>
<reference evidence="7 8" key="1">
    <citation type="journal article" date="2024" name="Commun. Biol.">
        <title>Comparative genomic analysis of thermophilic fungi reveals convergent evolutionary adaptations and gene losses.</title>
        <authorList>
            <person name="Steindorff A.S."/>
            <person name="Aguilar-Pontes M.V."/>
            <person name="Robinson A.J."/>
            <person name="Andreopoulos B."/>
            <person name="LaButti K."/>
            <person name="Kuo A."/>
            <person name="Mondo S."/>
            <person name="Riley R."/>
            <person name="Otillar R."/>
            <person name="Haridas S."/>
            <person name="Lipzen A."/>
            <person name="Grimwood J."/>
            <person name="Schmutz J."/>
            <person name="Clum A."/>
            <person name="Reid I.D."/>
            <person name="Moisan M.C."/>
            <person name="Butler G."/>
            <person name="Nguyen T.T.M."/>
            <person name="Dewar K."/>
            <person name="Conant G."/>
            <person name="Drula E."/>
            <person name="Henrissat B."/>
            <person name="Hansel C."/>
            <person name="Singer S."/>
            <person name="Hutchinson M.I."/>
            <person name="de Vries R.P."/>
            <person name="Natvig D.O."/>
            <person name="Powell A.J."/>
            <person name="Tsang A."/>
            <person name="Grigoriev I.V."/>
        </authorList>
    </citation>
    <scope>NUCLEOTIDE SEQUENCE [LARGE SCALE GENOMIC DNA]</scope>
    <source>
        <strain evidence="7 8">CBS 494.80</strain>
    </source>
</reference>
<accession>A0ABR4C2B4</accession>
<dbReference type="SUPFAM" id="SSF57667">
    <property type="entry name" value="beta-beta-alpha zinc fingers"/>
    <property type="match status" value="1"/>
</dbReference>
<dbReference type="SMART" id="SM00355">
    <property type="entry name" value="ZnF_C2H2"/>
    <property type="match status" value="3"/>
</dbReference>
<comment type="caution">
    <text evidence="7">The sequence shown here is derived from an EMBL/GenBank/DDBJ whole genome shotgun (WGS) entry which is preliminary data.</text>
</comment>
<protein>
    <recommendedName>
        <fullName evidence="6">C2H2-type domain-containing protein</fullName>
    </recommendedName>
</protein>
<feature type="domain" description="C2H2-type" evidence="6">
    <location>
        <begin position="60"/>
        <end position="83"/>
    </location>
</feature>
<evidence type="ECO:0000256" key="5">
    <source>
        <dbReference type="PROSITE-ProRule" id="PRU00042"/>
    </source>
</evidence>
<sequence length="173" mass="19940">MIMSAPQTSKTRWSKSFPTLVTTSMLAYTCSFERDSKPCMKKFSRQCDLRQHQKNHTRPFHCPSCASRFPSPKDLDRHENAVHNKTLRYCCPYNCQYSFLSEIGRDLVTGFPRKDSWLKHLRERHSTSKDEVKAFQKAGIPIARNEGDGWVLVVPAIVASETKKTEDRPATMK</sequence>
<dbReference type="PROSITE" id="PS50157">
    <property type="entry name" value="ZINC_FINGER_C2H2_2"/>
    <property type="match status" value="2"/>
</dbReference>
<proteinExistence type="predicted"/>
<dbReference type="PANTHER" id="PTHR24409:SF295">
    <property type="entry name" value="AZ2-RELATED"/>
    <property type="match status" value="1"/>
</dbReference>
<evidence type="ECO:0000256" key="4">
    <source>
        <dbReference type="ARBA" id="ARBA00022833"/>
    </source>
</evidence>
<dbReference type="PROSITE" id="PS00028">
    <property type="entry name" value="ZINC_FINGER_C2H2_1"/>
    <property type="match status" value="1"/>
</dbReference>
<evidence type="ECO:0000256" key="3">
    <source>
        <dbReference type="ARBA" id="ARBA00022771"/>
    </source>
</evidence>
<organism evidence="7 8">
    <name type="scientific">Oculimacula yallundae</name>
    <dbReference type="NCBI Taxonomy" id="86028"/>
    <lineage>
        <taxon>Eukaryota</taxon>
        <taxon>Fungi</taxon>
        <taxon>Dikarya</taxon>
        <taxon>Ascomycota</taxon>
        <taxon>Pezizomycotina</taxon>
        <taxon>Leotiomycetes</taxon>
        <taxon>Helotiales</taxon>
        <taxon>Ploettnerulaceae</taxon>
        <taxon>Oculimacula</taxon>
    </lineage>
</organism>
<keyword evidence="1" id="KW-0479">Metal-binding</keyword>
<gene>
    <name evidence="7" type="ORF">VTL71DRAFT_4534</name>
</gene>
<dbReference type="EMBL" id="JAZHXI010000014">
    <property type="protein sequence ID" value="KAL2064040.1"/>
    <property type="molecule type" value="Genomic_DNA"/>
</dbReference>
<dbReference type="InterPro" id="IPR036236">
    <property type="entry name" value="Znf_C2H2_sf"/>
</dbReference>
<evidence type="ECO:0000256" key="1">
    <source>
        <dbReference type="ARBA" id="ARBA00022723"/>
    </source>
</evidence>
<feature type="domain" description="C2H2-type" evidence="6">
    <location>
        <begin position="28"/>
        <end position="57"/>
    </location>
</feature>
<keyword evidence="2" id="KW-0677">Repeat</keyword>
<evidence type="ECO:0000313" key="7">
    <source>
        <dbReference type="EMBL" id="KAL2064040.1"/>
    </source>
</evidence>
<keyword evidence="4" id="KW-0862">Zinc</keyword>
<dbReference type="InterPro" id="IPR013087">
    <property type="entry name" value="Znf_C2H2_type"/>
</dbReference>
<dbReference type="PANTHER" id="PTHR24409">
    <property type="entry name" value="ZINC FINGER PROTEIN 142"/>
    <property type="match status" value="1"/>
</dbReference>
<dbReference type="Proteomes" id="UP001595075">
    <property type="component" value="Unassembled WGS sequence"/>
</dbReference>